<keyword evidence="3 4" id="KW-0862">Zinc</keyword>
<evidence type="ECO:0000256" key="2">
    <source>
        <dbReference type="ARBA" id="ARBA00022723"/>
    </source>
</evidence>
<gene>
    <name evidence="5" type="ORF">HYX28_04790</name>
</gene>
<feature type="binding site" evidence="4">
    <location>
        <position position="38"/>
    </location>
    <ligand>
        <name>Zn(2+)</name>
        <dbReference type="ChEBI" id="CHEBI:29105"/>
    </ligand>
</feature>
<dbReference type="InterPro" id="IPR036874">
    <property type="entry name" value="Carbonic_anhydrase_sf"/>
</dbReference>
<evidence type="ECO:0000313" key="6">
    <source>
        <dbReference type="Proteomes" id="UP000779809"/>
    </source>
</evidence>
<sequence>MSVIDEVLKANEAYAQHHELRHVSPRPKRRLAVLTCMDTRLEKHTLGLATGDAHILRNAGGIVTDDVIRSLVVSHHLLGTNEVMIINHTDCGLMDRTEEELQRLVLTRSGSDAVAPARFFGFSNVEENVRQQMQKLRSHPWIPKEMPERGFVYDVKTGRLKEVLL</sequence>
<organism evidence="5 6">
    <name type="scientific">Candidatus Korobacter versatilis</name>
    <dbReference type="NCBI Taxonomy" id="658062"/>
    <lineage>
        <taxon>Bacteria</taxon>
        <taxon>Pseudomonadati</taxon>
        <taxon>Acidobacteriota</taxon>
        <taxon>Terriglobia</taxon>
        <taxon>Terriglobales</taxon>
        <taxon>Candidatus Korobacteraceae</taxon>
        <taxon>Candidatus Korobacter</taxon>
    </lineage>
</organism>
<dbReference type="GO" id="GO:0008270">
    <property type="term" value="F:zinc ion binding"/>
    <property type="evidence" value="ECO:0007669"/>
    <property type="project" value="InterPro"/>
</dbReference>
<evidence type="ECO:0000313" key="5">
    <source>
        <dbReference type="EMBL" id="MBI2678075.1"/>
    </source>
</evidence>
<dbReference type="Gene3D" id="3.40.1050.10">
    <property type="entry name" value="Carbonic anhydrase"/>
    <property type="match status" value="1"/>
</dbReference>
<feature type="binding site" evidence="4">
    <location>
        <position position="36"/>
    </location>
    <ligand>
        <name>Zn(2+)</name>
        <dbReference type="ChEBI" id="CHEBI:29105"/>
    </ligand>
</feature>
<dbReference type="AlphaFoldDB" id="A0A932ENT8"/>
<comment type="caution">
    <text evidence="5">The sequence shown here is derived from an EMBL/GenBank/DDBJ whole genome shotgun (WGS) entry which is preliminary data.</text>
</comment>
<dbReference type="Proteomes" id="UP000779809">
    <property type="component" value="Unassembled WGS sequence"/>
</dbReference>
<dbReference type="PANTHER" id="PTHR43175">
    <property type="entry name" value="CARBONIC ANHYDRASE"/>
    <property type="match status" value="1"/>
</dbReference>
<reference evidence="5" key="1">
    <citation type="submission" date="2020-07" db="EMBL/GenBank/DDBJ databases">
        <title>Huge and variable diversity of episymbiotic CPR bacteria and DPANN archaea in groundwater ecosystems.</title>
        <authorList>
            <person name="He C.Y."/>
            <person name="Keren R."/>
            <person name="Whittaker M."/>
            <person name="Farag I.F."/>
            <person name="Doudna J."/>
            <person name="Cate J.H.D."/>
            <person name="Banfield J.F."/>
        </authorList>
    </citation>
    <scope>NUCLEOTIDE SEQUENCE</scope>
    <source>
        <strain evidence="5">NC_groundwater_580_Pr5_B-0.1um_64_19</strain>
    </source>
</reference>
<comment type="cofactor">
    <cofactor evidence="4">
        <name>Zn(2+)</name>
        <dbReference type="ChEBI" id="CHEBI:29105"/>
    </cofactor>
    <text evidence="4">Binds 1 zinc ion per subunit.</text>
</comment>
<dbReference type="InterPro" id="IPR001765">
    <property type="entry name" value="Carbonic_anhydrase"/>
</dbReference>
<name>A0A932ENT8_9BACT</name>
<evidence type="ECO:0000256" key="3">
    <source>
        <dbReference type="ARBA" id="ARBA00022833"/>
    </source>
</evidence>
<proteinExistence type="inferred from homology"/>
<evidence type="ECO:0000256" key="4">
    <source>
        <dbReference type="PIRSR" id="PIRSR601765-1"/>
    </source>
</evidence>
<keyword evidence="2 4" id="KW-0479">Metal-binding</keyword>
<dbReference type="SUPFAM" id="SSF53056">
    <property type="entry name" value="beta-carbonic anhydrase, cab"/>
    <property type="match status" value="1"/>
</dbReference>
<evidence type="ECO:0000256" key="1">
    <source>
        <dbReference type="ARBA" id="ARBA00006217"/>
    </source>
</evidence>
<dbReference type="GO" id="GO:0004089">
    <property type="term" value="F:carbonate dehydratase activity"/>
    <property type="evidence" value="ECO:0007669"/>
    <property type="project" value="InterPro"/>
</dbReference>
<feature type="binding site" evidence="4">
    <location>
        <position position="91"/>
    </location>
    <ligand>
        <name>Zn(2+)</name>
        <dbReference type="ChEBI" id="CHEBI:29105"/>
    </ligand>
</feature>
<protein>
    <submittedName>
        <fullName evidence="5">Carbonic anhydrase</fullName>
    </submittedName>
</protein>
<accession>A0A932ENT8</accession>
<dbReference type="Pfam" id="PF00484">
    <property type="entry name" value="Pro_CA"/>
    <property type="match status" value="1"/>
</dbReference>
<dbReference type="EMBL" id="JACPNR010000006">
    <property type="protein sequence ID" value="MBI2678075.1"/>
    <property type="molecule type" value="Genomic_DNA"/>
</dbReference>
<dbReference type="SMART" id="SM00947">
    <property type="entry name" value="Pro_CA"/>
    <property type="match status" value="1"/>
</dbReference>
<comment type="similarity">
    <text evidence="1">Belongs to the beta-class carbonic anhydrase family.</text>
</comment>
<dbReference type="CDD" id="cd03379">
    <property type="entry name" value="beta_CA_cladeD"/>
    <property type="match status" value="1"/>
</dbReference>
<dbReference type="PANTHER" id="PTHR43175:SF3">
    <property type="entry name" value="CARBON DISULFIDE HYDROLASE"/>
    <property type="match status" value="1"/>
</dbReference>
<feature type="binding site" evidence="4">
    <location>
        <position position="88"/>
    </location>
    <ligand>
        <name>Zn(2+)</name>
        <dbReference type="ChEBI" id="CHEBI:29105"/>
    </ligand>
</feature>